<comment type="subcellular location">
    <subcellularLocation>
        <location evidence="1">Cell envelope</location>
    </subcellularLocation>
</comment>
<comment type="similarity">
    <text evidence="2">Belongs to the bacterial solute-binding protein 2 family.</text>
</comment>
<feature type="chain" id="PRO_5047178487" evidence="4">
    <location>
        <begin position="26"/>
        <end position="348"/>
    </location>
</feature>
<dbReference type="PANTHER" id="PTHR46847:SF1">
    <property type="entry name" value="D-ALLOSE-BINDING PERIPLASMIC PROTEIN-RELATED"/>
    <property type="match status" value="1"/>
</dbReference>
<dbReference type="SUPFAM" id="SSF53822">
    <property type="entry name" value="Periplasmic binding protein-like I"/>
    <property type="match status" value="1"/>
</dbReference>
<feature type="domain" description="Periplasmic binding protein" evidence="5">
    <location>
        <begin position="49"/>
        <end position="307"/>
    </location>
</feature>
<dbReference type="PANTHER" id="PTHR46847">
    <property type="entry name" value="D-ALLOSE-BINDING PERIPLASMIC PROTEIN-RELATED"/>
    <property type="match status" value="1"/>
</dbReference>
<comment type="caution">
    <text evidence="6">The sequence shown here is derived from an EMBL/GenBank/DDBJ whole genome shotgun (WGS) entry which is preliminary data.</text>
</comment>
<name>A0ABT9NWB2_9ACTN</name>
<dbReference type="InterPro" id="IPR028082">
    <property type="entry name" value="Peripla_BP_I"/>
</dbReference>
<dbReference type="Gene3D" id="3.40.50.2300">
    <property type="match status" value="2"/>
</dbReference>
<evidence type="ECO:0000313" key="7">
    <source>
        <dbReference type="Proteomes" id="UP001235712"/>
    </source>
</evidence>
<keyword evidence="3 4" id="KW-0732">Signal</keyword>
<gene>
    <name evidence="6" type="ORF">J2S57_000457</name>
</gene>
<evidence type="ECO:0000259" key="5">
    <source>
        <dbReference type="Pfam" id="PF13407"/>
    </source>
</evidence>
<reference evidence="6 7" key="1">
    <citation type="submission" date="2023-07" db="EMBL/GenBank/DDBJ databases">
        <title>Sequencing the genomes of 1000 actinobacteria strains.</title>
        <authorList>
            <person name="Klenk H.-P."/>
        </authorList>
    </citation>
    <scope>NUCLEOTIDE SEQUENCE [LARGE SCALE GENOMIC DNA]</scope>
    <source>
        <strain evidence="6 7">DSM 44388</strain>
    </source>
</reference>
<evidence type="ECO:0000256" key="1">
    <source>
        <dbReference type="ARBA" id="ARBA00004196"/>
    </source>
</evidence>
<dbReference type="Pfam" id="PF13407">
    <property type="entry name" value="Peripla_BP_4"/>
    <property type="match status" value="1"/>
</dbReference>
<organism evidence="6 7">
    <name type="scientific">Kineosporia succinea</name>
    <dbReference type="NCBI Taxonomy" id="84632"/>
    <lineage>
        <taxon>Bacteria</taxon>
        <taxon>Bacillati</taxon>
        <taxon>Actinomycetota</taxon>
        <taxon>Actinomycetes</taxon>
        <taxon>Kineosporiales</taxon>
        <taxon>Kineosporiaceae</taxon>
        <taxon>Kineosporia</taxon>
    </lineage>
</organism>
<evidence type="ECO:0000256" key="3">
    <source>
        <dbReference type="ARBA" id="ARBA00022729"/>
    </source>
</evidence>
<evidence type="ECO:0000313" key="6">
    <source>
        <dbReference type="EMBL" id="MDP9824708.1"/>
    </source>
</evidence>
<accession>A0ABT9NWB2</accession>
<evidence type="ECO:0000256" key="2">
    <source>
        <dbReference type="ARBA" id="ARBA00007639"/>
    </source>
</evidence>
<feature type="signal peptide" evidence="4">
    <location>
        <begin position="1"/>
        <end position="25"/>
    </location>
</feature>
<evidence type="ECO:0000256" key="4">
    <source>
        <dbReference type="SAM" id="SignalP"/>
    </source>
</evidence>
<protein>
    <submittedName>
        <fullName evidence="6">Ribose transport system substrate-binding protein</fullName>
    </submittedName>
</protein>
<dbReference type="RefSeq" id="WP_307237739.1">
    <property type="nucleotide sequence ID" value="NZ_JAUSQZ010000001.1"/>
</dbReference>
<dbReference type="Proteomes" id="UP001235712">
    <property type="component" value="Unassembled WGS sequence"/>
</dbReference>
<dbReference type="InterPro" id="IPR025997">
    <property type="entry name" value="SBP_2_dom"/>
</dbReference>
<keyword evidence="7" id="KW-1185">Reference proteome</keyword>
<proteinExistence type="inferred from homology"/>
<dbReference type="EMBL" id="JAUSQZ010000001">
    <property type="protein sequence ID" value="MDP9824708.1"/>
    <property type="molecule type" value="Genomic_DNA"/>
</dbReference>
<sequence length="348" mass="34981">MGASTSIRRIATLGVTMSVAAAALAACGSSSSGSGSAGSGDSAEPAKVAAVIKGLDNPFFQTMEDGIKAGASTAGIDPTIQAANSITDTTGQADKLTALAGQDFSCYIVNPITGTNLVQGLAKLAAAKKTIVNIDSPVEEEAAKAASATPATYIGTDNVAAGKLGGEEMVKQITSGNVAVIGGTSGDVTSGKRVEGFKSGLTADVKVVQEVSADWNREKALTQATTVLRAHPDLKGFYVANDDMALGVVRAVENAKLTDQVKVIGTDGVEEALKSVQSGGLTATVAQYPYTIGEMGVEACAAAAAGKTLPATVNAPVELVTKADADKALAATPKPFGDYEDPIADLLK</sequence>